<dbReference type="PANTHER" id="PTHR12565">
    <property type="entry name" value="STEROL REGULATORY ELEMENT-BINDING PROTEIN"/>
    <property type="match status" value="1"/>
</dbReference>
<feature type="compositionally biased region" description="Low complexity" evidence="6">
    <location>
        <begin position="97"/>
        <end position="111"/>
    </location>
</feature>
<dbReference type="EMBL" id="JARBHA010000014">
    <property type="protein sequence ID" value="KAJ9682880.1"/>
    <property type="molecule type" value="Genomic_DNA"/>
</dbReference>
<dbReference type="GO" id="GO:0005634">
    <property type="term" value="C:nucleus"/>
    <property type="evidence" value="ECO:0007669"/>
    <property type="project" value="UniProtKB-SubCell"/>
</dbReference>
<keyword evidence="9" id="KW-1185">Reference proteome</keyword>
<gene>
    <name evidence="8" type="ORF">PVL29_018748</name>
</gene>
<feature type="coiled-coil region" evidence="5">
    <location>
        <begin position="194"/>
        <end position="221"/>
    </location>
</feature>
<evidence type="ECO:0000313" key="8">
    <source>
        <dbReference type="EMBL" id="KAJ9682880.1"/>
    </source>
</evidence>
<dbReference type="InterPro" id="IPR036638">
    <property type="entry name" value="HLH_DNA-bd_sf"/>
</dbReference>
<feature type="compositionally biased region" description="Basic residues" evidence="6">
    <location>
        <begin position="119"/>
        <end position="131"/>
    </location>
</feature>
<comment type="subcellular location">
    <subcellularLocation>
        <location evidence="1">Nucleus</location>
    </subcellularLocation>
</comment>
<evidence type="ECO:0000259" key="7">
    <source>
        <dbReference type="PROSITE" id="PS50888"/>
    </source>
</evidence>
<keyword evidence="3" id="KW-0804">Transcription</keyword>
<evidence type="ECO:0000313" key="9">
    <source>
        <dbReference type="Proteomes" id="UP001168098"/>
    </source>
</evidence>
<proteinExistence type="predicted"/>
<evidence type="ECO:0000256" key="6">
    <source>
        <dbReference type="SAM" id="MobiDB-lite"/>
    </source>
</evidence>
<keyword evidence="5" id="KW-0175">Coiled coil</keyword>
<dbReference type="AlphaFoldDB" id="A0AA38Z5Y5"/>
<evidence type="ECO:0000256" key="1">
    <source>
        <dbReference type="ARBA" id="ARBA00004123"/>
    </source>
</evidence>
<dbReference type="Proteomes" id="UP001168098">
    <property type="component" value="Unassembled WGS sequence"/>
</dbReference>
<keyword evidence="4" id="KW-0539">Nucleus</keyword>
<feature type="region of interest" description="Disordered" evidence="6">
    <location>
        <begin position="85"/>
        <end position="144"/>
    </location>
</feature>
<dbReference type="SMART" id="SM00353">
    <property type="entry name" value="HLH"/>
    <property type="match status" value="1"/>
</dbReference>
<evidence type="ECO:0000256" key="5">
    <source>
        <dbReference type="SAM" id="Coils"/>
    </source>
</evidence>
<accession>A0AA38Z5Y5</accession>
<evidence type="ECO:0000256" key="4">
    <source>
        <dbReference type="ARBA" id="ARBA00023242"/>
    </source>
</evidence>
<dbReference type="Gene3D" id="4.10.280.10">
    <property type="entry name" value="Helix-loop-helix DNA-binding domain"/>
    <property type="match status" value="1"/>
</dbReference>
<dbReference type="PROSITE" id="PS50888">
    <property type="entry name" value="BHLH"/>
    <property type="match status" value="1"/>
</dbReference>
<dbReference type="GO" id="GO:0046983">
    <property type="term" value="F:protein dimerization activity"/>
    <property type="evidence" value="ECO:0007669"/>
    <property type="project" value="InterPro"/>
</dbReference>
<sequence>MQSFRPSQPFLGMDVTMEMVNQFSEMNPIMLENFNITDVSVETLLAHQQPELMGTFAYNLQSSFESNGLSSMPVVQSIPLSGNAFHESKRRKVMEQSKSSSENISSMASGSGLKEISSTKKKNNLGKGKKGRNSDKELLDKPDEVIHVRARRGQATDNHSIAERVRREKIKTRLRCLQDLVPGCYKNKGMAVMLDEIINYVHSLQNQVEFLSRELAAASSLHNFNSETEAIKNAQGTNTHEGQEMEKIVRKGYGEHSCFYPTRTI</sequence>
<organism evidence="8 9">
    <name type="scientific">Vitis rotundifolia</name>
    <name type="common">Muscadine grape</name>
    <dbReference type="NCBI Taxonomy" id="103349"/>
    <lineage>
        <taxon>Eukaryota</taxon>
        <taxon>Viridiplantae</taxon>
        <taxon>Streptophyta</taxon>
        <taxon>Embryophyta</taxon>
        <taxon>Tracheophyta</taxon>
        <taxon>Spermatophyta</taxon>
        <taxon>Magnoliopsida</taxon>
        <taxon>eudicotyledons</taxon>
        <taxon>Gunneridae</taxon>
        <taxon>Pentapetalae</taxon>
        <taxon>rosids</taxon>
        <taxon>Vitales</taxon>
        <taxon>Vitaceae</taxon>
        <taxon>Viteae</taxon>
        <taxon>Vitis</taxon>
    </lineage>
</organism>
<evidence type="ECO:0000256" key="3">
    <source>
        <dbReference type="ARBA" id="ARBA00023163"/>
    </source>
</evidence>
<keyword evidence="2" id="KW-0805">Transcription regulation</keyword>
<feature type="domain" description="BHLH" evidence="7">
    <location>
        <begin position="154"/>
        <end position="204"/>
    </location>
</feature>
<evidence type="ECO:0000256" key="2">
    <source>
        <dbReference type="ARBA" id="ARBA00023015"/>
    </source>
</evidence>
<protein>
    <recommendedName>
        <fullName evidence="7">BHLH domain-containing protein</fullName>
    </recommendedName>
</protein>
<dbReference type="SUPFAM" id="SSF47459">
    <property type="entry name" value="HLH, helix-loop-helix DNA-binding domain"/>
    <property type="match status" value="1"/>
</dbReference>
<dbReference type="PANTHER" id="PTHR12565:SF461">
    <property type="entry name" value="TRANSCRIPTION FACTOR BHLH75-LIKE"/>
    <property type="match status" value="1"/>
</dbReference>
<dbReference type="InterPro" id="IPR024097">
    <property type="entry name" value="bHLH_ZIP_TF"/>
</dbReference>
<comment type="caution">
    <text evidence="8">The sequence shown here is derived from an EMBL/GenBank/DDBJ whole genome shotgun (WGS) entry which is preliminary data.</text>
</comment>
<dbReference type="InterPro" id="IPR011598">
    <property type="entry name" value="bHLH_dom"/>
</dbReference>
<dbReference type="GO" id="GO:0003700">
    <property type="term" value="F:DNA-binding transcription factor activity"/>
    <property type="evidence" value="ECO:0007669"/>
    <property type="project" value="TreeGrafter"/>
</dbReference>
<feature type="compositionally biased region" description="Basic and acidic residues" evidence="6">
    <location>
        <begin position="132"/>
        <end position="144"/>
    </location>
</feature>
<name>A0AA38Z5Y5_VITRO</name>
<reference evidence="8 9" key="1">
    <citation type="journal article" date="2023" name="BMC Biotechnol.">
        <title>Vitis rotundifolia cv Carlos genome sequencing.</title>
        <authorList>
            <person name="Huff M."/>
            <person name="Hulse-Kemp A."/>
            <person name="Scheffler B."/>
            <person name="Youngblood R."/>
            <person name="Simpson S."/>
            <person name="Babiker E."/>
            <person name="Staton M."/>
        </authorList>
    </citation>
    <scope>NUCLEOTIDE SEQUENCE [LARGE SCALE GENOMIC DNA]</scope>
    <source>
        <tissue evidence="8">Leaf</tissue>
    </source>
</reference>